<dbReference type="Proteomes" id="UP000535020">
    <property type="component" value="Unassembled WGS sequence"/>
</dbReference>
<feature type="region of interest" description="Disordered" evidence="2">
    <location>
        <begin position="548"/>
        <end position="577"/>
    </location>
</feature>
<evidence type="ECO:0000313" key="4">
    <source>
        <dbReference type="EMBL" id="NYA70184.1"/>
    </source>
</evidence>
<evidence type="ECO:0000256" key="3">
    <source>
        <dbReference type="SAM" id="Phobius"/>
    </source>
</evidence>
<accession>A0A7Y8Y095</accession>
<evidence type="ECO:0000256" key="1">
    <source>
        <dbReference type="PROSITE-ProRule" id="PRU00339"/>
    </source>
</evidence>
<dbReference type="Gene3D" id="1.25.40.10">
    <property type="entry name" value="Tetratricopeptide repeat domain"/>
    <property type="match status" value="4"/>
</dbReference>
<dbReference type="EMBL" id="JACBJI010000002">
    <property type="protein sequence ID" value="NYA70184.1"/>
    <property type="molecule type" value="Genomic_DNA"/>
</dbReference>
<keyword evidence="3" id="KW-1133">Transmembrane helix</keyword>
<keyword evidence="3" id="KW-0472">Membrane</keyword>
<keyword evidence="1" id="KW-0802">TPR repeat</keyword>
<protein>
    <submittedName>
        <fullName evidence="4">Gliding motility protein</fullName>
    </submittedName>
</protein>
<name>A0A7Y8Y095_9FLAO</name>
<feature type="transmembrane region" description="Helical" evidence="3">
    <location>
        <begin position="12"/>
        <end position="30"/>
    </location>
</feature>
<gene>
    <name evidence="4" type="ORF">HZF10_04575</name>
</gene>
<dbReference type="AlphaFoldDB" id="A0A7Y8Y095"/>
<organism evidence="4 5">
    <name type="scientific">Flavobacterium agri</name>
    <dbReference type="NCBI Taxonomy" id="2743471"/>
    <lineage>
        <taxon>Bacteria</taxon>
        <taxon>Pseudomonadati</taxon>
        <taxon>Bacteroidota</taxon>
        <taxon>Flavobacteriia</taxon>
        <taxon>Flavobacteriales</taxon>
        <taxon>Flavobacteriaceae</taxon>
        <taxon>Flavobacterium</taxon>
    </lineage>
</organism>
<evidence type="ECO:0000313" key="5">
    <source>
        <dbReference type="Proteomes" id="UP000535020"/>
    </source>
</evidence>
<dbReference type="InterPro" id="IPR011990">
    <property type="entry name" value="TPR-like_helical_dom_sf"/>
</dbReference>
<feature type="region of interest" description="Disordered" evidence="2">
    <location>
        <begin position="85"/>
        <end position="112"/>
    </location>
</feature>
<dbReference type="SMART" id="SM00028">
    <property type="entry name" value="TPR"/>
    <property type="match status" value="5"/>
</dbReference>
<feature type="region of interest" description="Disordered" evidence="2">
    <location>
        <begin position="900"/>
        <end position="985"/>
    </location>
</feature>
<feature type="repeat" description="TPR" evidence="1">
    <location>
        <begin position="325"/>
        <end position="358"/>
    </location>
</feature>
<feature type="compositionally biased region" description="Low complexity" evidence="2">
    <location>
        <begin position="493"/>
        <end position="511"/>
    </location>
</feature>
<keyword evidence="5" id="KW-1185">Reference proteome</keyword>
<feature type="region of interest" description="Disordered" evidence="2">
    <location>
        <begin position="467"/>
        <end position="517"/>
    </location>
</feature>
<dbReference type="SUPFAM" id="SSF48452">
    <property type="entry name" value="TPR-like"/>
    <property type="match status" value="2"/>
</dbReference>
<proteinExistence type="predicted"/>
<feature type="compositionally biased region" description="Polar residues" evidence="2">
    <location>
        <begin position="934"/>
        <end position="945"/>
    </location>
</feature>
<sequence>MHKTVTVLKTNIFRIVSIFGFIALLVACSTKRDTFLARNSHALSTKYNILYNGDMALEAGMTDLRTTYGDNFWEILPVERMQPEVEQPTMGGQPTGPKDQQKNPNFQRAEEKATKAIQKHSMNIGGTEVNYQIDEAHILLGKARYYDKRYIPALEAFNYVLYKYPKSSRIYEAKVWREKTNMRLENDQLAITNLSKLLADEKVKLDRQVYSDANATLAQAFINTKQKDSAVSRLKIALKNTRHDEEEARYRFIIGQLFDEAGQKDSAWTYYQQVIDMKRSSPRMYTLQAHGRQAAQFDYEKGDTLSFIEKYNKLLKDRENRPYLDVLNHQMALFYDKRKKPEQALKYYNKSLDAEPKDAYLNASNYRNMAEIYFNEAKYVTAGMYYDSTLVHLKPRTREYRLIEKKRMNLDDVIKYEGIAQTNDSIINVYSMSKEGQIAYYQAYIDKLKKQDEAKRIAAEKEKEKAEALAQASGNDVASNDSDVKGASRKSSAIAAQKDNAANAGQTTTQAPKNSKPGDFYFYNSTTVAFGKSEFRKNWGNRTYQENWRFSKPSNADKPEEKDESEMTEEEKQAQRIAEQQAEAKYTTDFYISQLPTSKTVIDSLAKERNFAYYQLGVIYKEKFKEYQRAADKLEKLLMNSPEERLILPAQYNLYKIYEIIDKDKAAVIKQDIISQYPDSRYAQILSNAEMTGDAALTPTASFNKLYKLYQDGEYKEVMTKIEEAIDQYTGEEMLPKFEMLKARNIGKLKGLEEYKKALNYVALTYPNQAEGKEAETLLGRDVVMMENLQFNEKEPKSWKILYRAPDPQAKNIKSLQEKLKKFISERTADQLTQSLDIYTMDMNFVVLHGIKTEQGAEGIASVLKEFKEYKVPDAPIVISSDNYGIVQIKKNLEEYLADPHKPAEKRAAPALKPVDEPKKNQTPRGARIPKQRPAQTQQQGNQPPTIGRPPQDSDDPKQNNMPPGMNSTNPKATTQQPTQQQPRK</sequence>
<feature type="compositionally biased region" description="Low complexity" evidence="2">
    <location>
        <begin position="974"/>
        <end position="985"/>
    </location>
</feature>
<keyword evidence="3" id="KW-0812">Transmembrane</keyword>
<dbReference type="PROSITE" id="PS50005">
    <property type="entry name" value="TPR"/>
    <property type="match status" value="1"/>
</dbReference>
<reference evidence="4 5" key="1">
    <citation type="submission" date="2020-07" db="EMBL/GenBank/DDBJ databases">
        <authorList>
            <person name="Sun Q."/>
        </authorList>
    </citation>
    <scope>NUCLEOTIDE SEQUENCE [LARGE SCALE GENOMIC DNA]</scope>
    <source>
        <strain evidence="4 5">MAH-1</strain>
    </source>
</reference>
<feature type="compositionally biased region" description="Basic and acidic residues" evidence="2">
    <location>
        <begin position="900"/>
        <end position="920"/>
    </location>
</feature>
<feature type="compositionally biased region" description="Polar residues" evidence="2">
    <location>
        <begin position="959"/>
        <end position="973"/>
    </location>
</feature>
<evidence type="ECO:0000256" key="2">
    <source>
        <dbReference type="SAM" id="MobiDB-lite"/>
    </source>
</evidence>
<comment type="caution">
    <text evidence="4">The sequence shown here is derived from an EMBL/GenBank/DDBJ whole genome shotgun (WGS) entry which is preliminary data.</text>
</comment>
<dbReference type="InterPro" id="IPR019734">
    <property type="entry name" value="TPR_rpt"/>
</dbReference>
<dbReference type="PROSITE" id="PS51257">
    <property type="entry name" value="PROKAR_LIPOPROTEIN"/>
    <property type="match status" value="1"/>
</dbReference>